<dbReference type="Proteomes" id="UP001202827">
    <property type="component" value="Unassembled WGS sequence"/>
</dbReference>
<accession>A0ABT0IS97</accession>
<dbReference type="InterPro" id="IPR049748">
    <property type="entry name" value="HPE1-like_N_CxxC"/>
</dbReference>
<organism evidence="3 4">
    <name type="scientific">Neorhizobium turbinariae</name>
    <dbReference type="NCBI Taxonomy" id="2937795"/>
    <lineage>
        <taxon>Bacteria</taxon>
        <taxon>Pseudomonadati</taxon>
        <taxon>Pseudomonadota</taxon>
        <taxon>Alphaproteobacteria</taxon>
        <taxon>Hyphomicrobiales</taxon>
        <taxon>Rhizobiaceae</taxon>
        <taxon>Rhizobium/Agrobacterium group</taxon>
        <taxon>Neorhizobium</taxon>
    </lineage>
</organism>
<keyword evidence="2" id="KW-0732">Signal</keyword>
<proteinExistence type="predicted"/>
<evidence type="ECO:0000256" key="1">
    <source>
        <dbReference type="SAM" id="MobiDB-lite"/>
    </source>
</evidence>
<sequence length="157" mass="15979">MRIVLAMAVVLSGGTALASSITSVGGAPSSATSIVVKTCTHCDAEPAKADSGSYVVPELAAGTQKIEVIEMHGEKRLVRTEAWFGGSPVVFVSKVPSWMQDSAVAETGPDQPVPAEAQSATAVPTKDGIDEDATTSAVESAAAPQATLLGDVELRVN</sequence>
<dbReference type="EMBL" id="JALPRY010000012">
    <property type="protein sequence ID" value="MCK8780684.1"/>
    <property type="molecule type" value="Genomic_DNA"/>
</dbReference>
<feature type="chain" id="PRO_5046706138" evidence="2">
    <location>
        <begin position="19"/>
        <end position="157"/>
    </location>
</feature>
<comment type="caution">
    <text evidence="3">The sequence shown here is derived from an EMBL/GenBank/DDBJ whole genome shotgun (WGS) entry which is preliminary data.</text>
</comment>
<protein>
    <submittedName>
        <fullName evidence="3">Uncharacterized protein</fullName>
    </submittedName>
</protein>
<feature type="signal peptide" evidence="2">
    <location>
        <begin position="1"/>
        <end position="18"/>
    </location>
</feature>
<keyword evidence="4" id="KW-1185">Reference proteome</keyword>
<dbReference type="NCBIfam" id="NF041110">
    <property type="entry name" value="HPE1_fam_CxxC"/>
    <property type="match status" value="1"/>
</dbReference>
<reference evidence="3 4" key="1">
    <citation type="submission" date="2022-04" db="EMBL/GenBank/DDBJ databases">
        <title>Rhizobium coralii sp. nov., isolated from coral Turbinaria peltata.</title>
        <authorList>
            <person name="Sun H."/>
        </authorList>
    </citation>
    <scope>NUCLEOTIDE SEQUENCE [LARGE SCALE GENOMIC DNA]</scope>
    <source>
        <strain evidence="3 4">NTR19</strain>
    </source>
</reference>
<evidence type="ECO:0000313" key="3">
    <source>
        <dbReference type="EMBL" id="MCK8780684.1"/>
    </source>
</evidence>
<evidence type="ECO:0000256" key="2">
    <source>
        <dbReference type="SAM" id="SignalP"/>
    </source>
</evidence>
<name>A0ABT0IS97_9HYPH</name>
<feature type="region of interest" description="Disordered" evidence="1">
    <location>
        <begin position="102"/>
        <end position="142"/>
    </location>
</feature>
<dbReference type="RefSeq" id="WP_248683263.1">
    <property type="nucleotide sequence ID" value="NZ_JALPRY010000012.1"/>
</dbReference>
<gene>
    <name evidence="3" type="ORF">M0654_11885</name>
</gene>
<evidence type="ECO:0000313" key="4">
    <source>
        <dbReference type="Proteomes" id="UP001202827"/>
    </source>
</evidence>